<keyword evidence="3" id="KW-1185">Reference proteome</keyword>
<dbReference type="AlphaFoldDB" id="A0AAW1HU83"/>
<evidence type="ECO:0000313" key="2">
    <source>
        <dbReference type="EMBL" id="KAK9680198.1"/>
    </source>
</evidence>
<keyword evidence="1" id="KW-0472">Membrane</keyword>
<feature type="transmembrane region" description="Helical" evidence="1">
    <location>
        <begin position="57"/>
        <end position="78"/>
    </location>
</feature>
<proteinExistence type="predicted"/>
<name>A0AAW1HU83_POPJA</name>
<keyword evidence="1" id="KW-0812">Transmembrane</keyword>
<gene>
    <name evidence="2" type="ORF">QE152_g39287</name>
</gene>
<dbReference type="EMBL" id="JASPKY010000922">
    <property type="protein sequence ID" value="KAK9680198.1"/>
    <property type="molecule type" value="Genomic_DNA"/>
</dbReference>
<accession>A0AAW1HU83</accession>
<protein>
    <submittedName>
        <fullName evidence="2">Uncharacterized protein</fullName>
    </submittedName>
</protein>
<sequence>MVTGNRQLQFSMFEMLQSQPTGKTIQHYIEQCGKVLKKVGGNAIAKRPFVKGFGSEWSFTIAACAVAMVASNYFFWYLHLIIKWACRCEIVCCVETVGMQRKLCRLLKAG</sequence>
<dbReference type="Proteomes" id="UP001458880">
    <property type="component" value="Unassembled WGS sequence"/>
</dbReference>
<keyword evidence="1" id="KW-1133">Transmembrane helix</keyword>
<comment type="caution">
    <text evidence="2">The sequence shown here is derived from an EMBL/GenBank/DDBJ whole genome shotgun (WGS) entry which is preliminary data.</text>
</comment>
<reference evidence="2 3" key="1">
    <citation type="journal article" date="2024" name="BMC Genomics">
        <title>De novo assembly and annotation of Popillia japonica's genome with initial clues to its potential as an invasive pest.</title>
        <authorList>
            <person name="Cucini C."/>
            <person name="Boschi S."/>
            <person name="Funari R."/>
            <person name="Cardaioli E."/>
            <person name="Iannotti N."/>
            <person name="Marturano G."/>
            <person name="Paoli F."/>
            <person name="Bruttini M."/>
            <person name="Carapelli A."/>
            <person name="Frati F."/>
            <person name="Nardi F."/>
        </authorList>
    </citation>
    <scope>NUCLEOTIDE SEQUENCE [LARGE SCALE GENOMIC DNA]</scope>
    <source>
        <strain evidence="2">DMR45628</strain>
    </source>
</reference>
<evidence type="ECO:0000313" key="3">
    <source>
        <dbReference type="Proteomes" id="UP001458880"/>
    </source>
</evidence>
<organism evidence="2 3">
    <name type="scientific">Popillia japonica</name>
    <name type="common">Japanese beetle</name>
    <dbReference type="NCBI Taxonomy" id="7064"/>
    <lineage>
        <taxon>Eukaryota</taxon>
        <taxon>Metazoa</taxon>
        <taxon>Ecdysozoa</taxon>
        <taxon>Arthropoda</taxon>
        <taxon>Hexapoda</taxon>
        <taxon>Insecta</taxon>
        <taxon>Pterygota</taxon>
        <taxon>Neoptera</taxon>
        <taxon>Endopterygota</taxon>
        <taxon>Coleoptera</taxon>
        <taxon>Polyphaga</taxon>
        <taxon>Scarabaeiformia</taxon>
        <taxon>Scarabaeidae</taxon>
        <taxon>Rutelinae</taxon>
        <taxon>Popillia</taxon>
    </lineage>
</organism>
<evidence type="ECO:0000256" key="1">
    <source>
        <dbReference type="SAM" id="Phobius"/>
    </source>
</evidence>